<evidence type="ECO:0000313" key="2">
    <source>
        <dbReference type="EMBL" id="GER53774.1"/>
    </source>
</evidence>
<accession>A0A5A7RBQ1</accession>
<dbReference type="AlphaFoldDB" id="A0A5A7RBQ1"/>
<keyword evidence="2" id="KW-0378">Hydrolase</keyword>
<feature type="compositionally biased region" description="Basic residues" evidence="1">
    <location>
        <begin position="80"/>
        <end position="97"/>
    </location>
</feature>
<evidence type="ECO:0000313" key="3">
    <source>
        <dbReference type="Proteomes" id="UP000325081"/>
    </source>
</evidence>
<feature type="region of interest" description="Disordered" evidence="1">
    <location>
        <begin position="1"/>
        <end position="174"/>
    </location>
</feature>
<feature type="compositionally biased region" description="Basic and acidic residues" evidence="1">
    <location>
        <begin position="156"/>
        <end position="174"/>
    </location>
</feature>
<dbReference type="GO" id="GO:0016787">
    <property type="term" value="F:hydrolase activity"/>
    <property type="evidence" value="ECO:0007669"/>
    <property type="project" value="UniProtKB-KW"/>
</dbReference>
<evidence type="ECO:0000256" key="1">
    <source>
        <dbReference type="SAM" id="MobiDB-lite"/>
    </source>
</evidence>
<sequence length="174" mass="19311">MAYTERGSANPRKSDCEGNGGTRPNRGLLTEKGWVVAQIPPRVDLSPTPSEPKNDHNLSKKNNLNQPYKEKQAKASRNSNAKRRKKKEASGFKKQKRKEKDPHAAPSSNYCRNPESGRCATPRSDHHRCPEVRPPPLPDSYCDGPARSGGAAGASGHREMKRMVEEENHHNPEA</sequence>
<reference evidence="3" key="1">
    <citation type="journal article" date="2019" name="Curr. Biol.">
        <title>Genome Sequence of Striga asiatica Provides Insight into the Evolution of Plant Parasitism.</title>
        <authorList>
            <person name="Yoshida S."/>
            <person name="Kim S."/>
            <person name="Wafula E.K."/>
            <person name="Tanskanen J."/>
            <person name="Kim Y.M."/>
            <person name="Honaas L."/>
            <person name="Yang Z."/>
            <person name="Spallek T."/>
            <person name="Conn C.E."/>
            <person name="Ichihashi Y."/>
            <person name="Cheong K."/>
            <person name="Cui S."/>
            <person name="Der J.P."/>
            <person name="Gundlach H."/>
            <person name="Jiao Y."/>
            <person name="Hori C."/>
            <person name="Ishida J.K."/>
            <person name="Kasahara H."/>
            <person name="Kiba T."/>
            <person name="Kim M.S."/>
            <person name="Koo N."/>
            <person name="Laohavisit A."/>
            <person name="Lee Y.H."/>
            <person name="Lumba S."/>
            <person name="McCourt P."/>
            <person name="Mortimer J.C."/>
            <person name="Mutuku J.M."/>
            <person name="Nomura T."/>
            <person name="Sasaki-Sekimoto Y."/>
            <person name="Seto Y."/>
            <person name="Wang Y."/>
            <person name="Wakatake T."/>
            <person name="Sakakibara H."/>
            <person name="Demura T."/>
            <person name="Yamaguchi S."/>
            <person name="Yoneyama K."/>
            <person name="Manabe R.I."/>
            <person name="Nelson D.C."/>
            <person name="Schulman A.H."/>
            <person name="Timko M.P."/>
            <person name="dePamphilis C.W."/>
            <person name="Choi D."/>
            <person name="Shirasu K."/>
        </authorList>
    </citation>
    <scope>NUCLEOTIDE SEQUENCE [LARGE SCALE GENOMIC DNA]</scope>
    <source>
        <strain evidence="3">cv. UVA1</strain>
    </source>
</reference>
<name>A0A5A7RBQ1_STRAF</name>
<dbReference type="EMBL" id="BKCP01010737">
    <property type="protein sequence ID" value="GER53774.1"/>
    <property type="molecule type" value="Genomic_DNA"/>
</dbReference>
<proteinExistence type="predicted"/>
<comment type="caution">
    <text evidence="2">The sequence shown here is derived from an EMBL/GenBank/DDBJ whole genome shotgun (WGS) entry which is preliminary data.</text>
</comment>
<keyword evidence="3" id="KW-1185">Reference proteome</keyword>
<dbReference type="Proteomes" id="UP000325081">
    <property type="component" value="Unassembled WGS sequence"/>
</dbReference>
<gene>
    <name evidence="2" type="ORF">STAS_31322</name>
</gene>
<organism evidence="2 3">
    <name type="scientific">Striga asiatica</name>
    <name type="common">Asiatic witchweed</name>
    <name type="synonym">Buchnera asiatica</name>
    <dbReference type="NCBI Taxonomy" id="4170"/>
    <lineage>
        <taxon>Eukaryota</taxon>
        <taxon>Viridiplantae</taxon>
        <taxon>Streptophyta</taxon>
        <taxon>Embryophyta</taxon>
        <taxon>Tracheophyta</taxon>
        <taxon>Spermatophyta</taxon>
        <taxon>Magnoliopsida</taxon>
        <taxon>eudicotyledons</taxon>
        <taxon>Gunneridae</taxon>
        <taxon>Pentapetalae</taxon>
        <taxon>asterids</taxon>
        <taxon>lamiids</taxon>
        <taxon>Lamiales</taxon>
        <taxon>Orobanchaceae</taxon>
        <taxon>Buchnereae</taxon>
        <taxon>Striga</taxon>
    </lineage>
</organism>
<protein>
    <submittedName>
        <fullName evidence="2">Glycosyl hydrolase family protein</fullName>
    </submittedName>
</protein>